<organism evidence="7 8">
    <name type="scientific">Bifidobacterium phasiani</name>
    <dbReference type="NCBI Taxonomy" id="2834431"/>
    <lineage>
        <taxon>Bacteria</taxon>
        <taxon>Bacillati</taxon>
        <taxon>Actinomycetota</taxon>
        <taxon>Actinomycetes</taxon>
        <taxon>Bifidobacteriales</taxon>
        <taxon>Bifidobacteriaceae</taxon>
        <taxon>Bifidobacterium</taxon>
    </lineage>
</organism>
<evidence type="ECO:0000256" key="1">
    <source>
        <dbReference type="ARBA" id="ARBA00023125"/>
    </source>
</evidence>
<dbReference type="InterPro" id="IPR001789">
    <property type="entry name" value="Sig_transdc_resp-reg_receiver"/>
</dbReference>
<dbReference type="PROSITE" id="PS50110">
    <property type="entry name" value="RESPONSE_REGULATORY"/>
    <property type="match status" value="1"/>
</dbReference>
<dbReference type="EMBL" id="JAHBBD010000010">
    <property type="protein sequence ID" value="MBW3082847.1"/>
    <property type="molecule type" value="Genomic_DNA"/>
</dbReference>
<accession>A0ABS6WAS4</accession>
<dbReference type="Proteomes" id="UP000812844">
    <property type="component" value="Unassembled WGS sequence"/>
</dbReference>
<dbReference type="PROSITE" id="PS51755">
    <property type="entry name" value="OMPR_PHOB"/>
    <property type="match status" value="1"/>
</dbReference>
<feature type="modified residue" description="4-aspartylphosphate" evidence="2">
    <location>
        <position position="51"/>
    </location>
</feature>
<feature type="compositionally biased region" description="Low complexity" evidence="4">
    <location>
        <begin position="57"/>
        <end position="75"/>
    </location>
</feature>
<feature type="DNA-binding region" description="OmpR/PhoB-type" evidence="3">
    <location>
        <begin position="170"/>
        <end position="266"/>
    </location>
</feature>
<feature type="region of interest" description="Disordered" evidence="4">
    <location>
        <begin position="117"/>
        <end position="136"/>
    </location>
</feature>
<protein>
    <submittedName>
        <fullName evidence="7">Response regulator transcription factor</fullName>
    </submittedName>
</protein>
<dbReference type="RefSeq" id="WP_219081405.1">
    <property type="nucleotide sequence ID" value="NZ_JAHBBD010000010.1"/>
</dbReference>
<keyword evidence="2" id="KW-0597">Phosphoprotein</keyword>
<evidence type="ECO:0000313" key="7">
    <source>
        <dbReference type="EMBL" id="MBW3082847.1"/>
    </source>
</evidence>
<dbReference type="InterPro" id="IPR001867">
    <property type="entry name" value="OmpR/PhoB-type_DNA-bd"/>
</dbReference>
<evidence type="ECO:0000256" key="4">
    <source>
        <dbReference type="SAM" id="MobiDB-lite"/>
    </source>
</evidence>
<feature type="domain" description="Response regulatory" evidence="5">
    <location>
        <begin position="2"/>
        <end position="159"/>
    </location>
</feature>
<evidence type="ECO:0000259" key="5">
    <source>
        <dbReference type="PROSITE" id="PS50110"/>
    </source>
</evidence>
<name>A0ABS6WAS4_9BIFI</name>
<keyword evidence="8" id="KW-1185">Reference proteome</keyword>
<evidence type="ECO:0000256" key="2">
    <source>
        <dbReference type="PROSITE-ProRule" id="PRU00169"/>
    </source>
</evidence>
<feature type="region of interest" description="Disordered" evidence="4">
    <location>
        <begin position="57"/>
        <end position="82"/>
    </location>
</feature>
<feature type="domain" description="OmpR/PhoB-type" evidence="6">
    <location>
        <begin position="170"/>
        <end position="266"/>
    </location>
</feature>
<sequence length="266" mass="27778">MRILLVEPSGALASALGNALDLEFHEVDVAPTARQAEALAEDGPYDVIVLDDAATADDGTADTAGDTTEGTAGDGRPADGTPAFAARARRAGTRVLLLRSPHRVTKGTPGADVWREAARASDAAPSPPPPGTPAAVHADAVLDKPFTDSEFLAHIHDLERPASASDGSGPGVVTCGALTLDTAHGRAYYDDLSTALPLSPREYGALEALVRADGAFLSFDELVGIVCGTGLASQREVMAQAMYSLTAKLRRVGFFITKRGDRYRIR</sequence>
<evidence type="ECO:0000313" key="8">
    <source>
        <dbReference type="Proteomes" id="UP000812844"/>
    </source>
</evidence>
<evidence type="ECO:0000259" key="6">
    <source>
        <dbReference type="PROSITE" id="PS51755"/>
    </source>
</evidence>
<keyword evidence="1 3" id="KW-0238">DNA-binding</keyword>
<evidence type="ECO:0000256" key="3">
    <source>
        <dbReference type="PROSITE-ProRule" id="PRU01091"/>
    </source>
</evidence>
<reference evidence="7 8" key="1">
    <citation type="submission" date="2021-05" db="EMBL/GenBank/DDBJ databases">
        <title>Phylogenetic classification of ten novel species belonging to the genus Bifidobacterium comprising B. colchicus sp. nov., B. abeli sp. nov., B. bicoloris sp. nov., B. guerezis sp. nov., B. rosaliae sp. nov., B. santillanensis sp. nov., B. argentati sp. nov., B. amazzoni sp. nov., B. pluviali sp. nov., and B. pinnaculum sp. nov.</title>
        <authorList>
            <person name="Lugli G.A."/>
            <person name="Ruiz Garcia L."/>
            <person name="Margolles A."/>
            <person name="Ventura M."/>
        </authorList>
    </citation>
    <scope>NUCLEOTIDE SEQUENCE [LARGE SCALE GENOMIC DNA]</scope>
    <source>
        <strain evidence="7 8">6T3</strain>
    </source>
</reference>
<gene>
    <name evidence="7" type="ORF">KIH73_05580</name>
</gene>
<comment type="caution">
    <text evidence="7">The sequence shown here is derived from an EMBL/GenBank/DDBJ whole genome shotgun (WGS) entry which is preliminary data.</text>
</comment>
<proteinExistence type="predicted"/>